<name>A0A6J6L4E4_9ZZZZ</name>
<feature type="transmembrane region" description="Helical" evidence="5">
    <location>
        <begin position="367"/>
        <end position="388"/>
    </location>
</feature>
<feature type="transmembrane region" description="Helical" evidence="5">
    <location>
        <begin position="246"/>
        <end position="263"/>
    </location>
</feature>
<feature type="transmembrane region" description="Helical" evidence="5">
    <location>
        <begin position="48"/>
        <end position="67"/>
    </location>
</feature>
<feature type="transmembrane region" description="Helical" evidence="5">
    <location>
        <begin position="275"/>
        <end position="297"/>
    </location>
</feature>
<dbReference type="EMBL" id="CAEZWP010000015">
    <property type="protein sequence ID" value="CAB4656436.1"/>
    <property type="molecule type" value="Genomic_DNA"/>
</dbReference>
<evidence type="ECO:0000256" key="2">
    <source>
        <dbReference type="ARBA" id="ARBA00022692"/>
    </source>
</evidence>
<feature type="transmembrane region" description="Helical" evidence="5">
    <location>
        <begin position="74"/>
        <end position="91"/>
    </location>
</feature>
<reference evidence="7" key="1">
    <citation type="submission" date="2020-05" db="EMBL/GenBank/DDBJ databases">
        <authorList>
            <person name="Chiriac C."/>
            <person name="Salcher M."/>
            <person name="Ghai R."/>
            <person name="Kavagutti S V."/>
        </authorList>
    </citation>
    <scope>NUCLEOTIDE SEQUENCE</scope>
</reference>
<dbReference type="SUPFAM" id="SSF103473">
    <property type="entry name" value="MFS general substrate transporter"/>
    <property type="match status" value="1"/>
</dbReference>
<organism evidence="7">
    <name type="scientific">freshwater metagenome</name>
    <dbReference type="NCBI Taxonomy" id="449393"/>
    <lineage>
        <taxon>unclassified sequences</taxon>
        <taxon>metagenomes</taxon>
        <taxon>ecological metagenomes</taxon>
    </lineage>
</organism>
<accession>A0A6J6L4E4</accession>
<comment type="subcellular location">
    <subcellularLocation>
        <location evidence="1">Membrane</location>
        <topology evidence="1">Multi-pass membrane protein</topology>
    </subcellularLocation>
</comment>
<dbReference type="InterPro" id="IPR011701">
    <property type="entry name" value="MFS"/>
</dbReference>
<evidence type="ECO:0000256" key="3">
    <source>
        <dbReference type="ARBA" id="ARBA00022989"/>
    </source>
</evidence>
<feature type="domain" description="Major facilitator superfamily (MFS) profile" evidence="6">
    <location>
        <begin position="9"/>
        <end position="394"/>
    </location>
</feature>
<dbReference type="InterPro" id="IPR020846">
    <property type="entry name" value="MFS_dom"/>
</dbReference>
<feature type="transmembrane region" description="Helical" evidence="5">
    <location>
        <begin position="132"/>
        <end position="154"/>
    </location>
</feature>
<dbReference type="PANTHER" id="PTHR23514:SF13">
    <property type="entry name" value="INNER MEMBRANE PROTEIN YBJJ"/>
    <property type="match status" value="1"/>
</dbReference>
<dbReference type="InterPro" id="IPR051788">
    <property type="entry name" value="MFS_Transporter"/>
</dbReference>
<dbReference type="Gene3D" id="1.20.1250.20">
    <property type="entry name" value="MFS general substrate transporter like domains"/>
    <property type="match status" value="1"/>
</dbReference>
<feature type="transmembrane region" description="Helical" evidence="5">
    <location>
        <begin position="12"/>
        <end position="28"/>
    </location>
</feature>
<evidence type="ECO:0000259" key="6">
    <source>
        <dbReference type="PROSITE" id="PS50850"/>
    </source>
</evidence>
<protein>
    <submittedName>
        <fullName evidence="7">Unannotated protein</fullName>
    </submittedName>
</protein>
<dbReference type="InterPro" id="IPR036259">
    <property type="entry name" value="MFS_trans_sf"/>
</dbReference>
<feature type="transmembrane region" description="Helical" evidence="5">
    <location>
        <begin position="208"/>
        <end position="226"/>
    </location>
</feature>
<dbReference type="Pfam" id="PF07690">
    <property type="entry name" value="MFS_1"/>
    <property type="match status" value="1"/>
</dbReference>
<dbReference type="GO" id="GO:0022857">
    <property type="term" value="F:transmembrane transporter activity"/>
    <property type="evidence" value="ECO:0007669"/>
    <property type="project" value="InterPro"/>
</dbReference>
<dbReference type="PANTHER" id="PTHR23514">
    <property type="entry name" value="BYPASS OF STOP CODON PROTEIN 6"/>
    <property type="match status" value="1"/>
</dbReference>
<dbReference type="GO" id="GO:0016020">
    <property type="term" value="C:membrane"/>
    <property type="evidence" value="ECO:0007669"/>
    <property type="project" value="UniProtKB-SubCell"/>
</dbReference>
<keyword evidence="4 5" id="KW-0472">Membrane</keyword>
<evidence type="ECO:0000256" key="4">
    <source>
        <dbReference type="ARBA" id="ARBA00023136"/>
    </source>
</evidence>
<keyword evidence="2 5" id="KW-0812">Transmembrane</keyword>
<evidence type="ECO:0000313" key="7">
    <source>
        <dbReference type="EMBL" id="CAB4656436.1"/>
    </source>
</evidence>
<evidence type="ECO:0000256" key="5">
    <source>
        <dbReference type="SAM" id="Phobius"/>
    </source>
</evidence>
<feature type="transmembrane region" description="Helical" evidence="5">
    <location>
        <begin position="303"/>
        <end position="327"/>
    </location>
</feature>
<feature type="transmembrane region" description="Helical" evidence="5">
    <location>
        <begin position="339"/>
        <end position="361"/>
    </location>
</feature>
<keyword evidence="3 5" id="KW-1133">Transmembrane helix</keyword>
<dbReference type="AlphaFoldDB" id="A0A6J6L4E4"/>
<sequence>MKSLNAKVELNYLKLLFFLFGFLVMAWVPRFPEVKANLSISNGEFGSIVSSSVFGSIVALLTVGQLVHNYGAKLVMRIAAVLMALSSILLTSTHSTLIFLIGNIILAVAIASFHVSINAQGFDFQDRTKSRVITLLSGFWSSGALATAVVSGLLVNRIPLHIHIAILSLSILLIMLFVISSMDSHLLKPNLDVETDYKITDIFMGFRIDGLVSGALFCAGFLEFAVGDWTAIFVKEDIGIKSGLHTLPYILFIFAMIIGRLRVHNLFSRYSIQFLVKLGSLVSGTSFLLGILAMKLIPPNNKMLILFILCISFTIAGLGSSFLAPAVMDIANSRSASPASVVIGQLGVINNIAIFAMRLIIAWTAQAFSLSIALIIPALLLFTVPYFAKIFKRA</sequence>
<feature type="transmembrane region" description="Helical" evidence="5">
    <location>
        <begin position="160"/>
        <end position="179"/>
    </location>
</feature>
<gene>
    <name evidence="7" type="ORF">UFOPK2265_00487</name>
</gene>
<evidence type="ECO:0000256" key="1">
    <source>
        <dbReference type="ARBA" id="ARBA00004141"/>
    </source>
</evidence>
<feature type="transmembrane region" description="Helical" evidence="5">
    <location>
        <begin position="97"/>
        <end position="120"/>
    </location>
</feature>
<proteinExistence type="predicted"/>
<dbReference type="PROSITE" id="PS50850">
    <property type="entry name" value="MFS"/>
    <property type="match status" value="1"/>
</dbReference>